<proteinExistence type="predicted"/>
<keyword evidence="2" id="KW-1185">Reference proteome</keyword>
<dbReference type="Proteomes" id="UP000663859">
    <property type="component" value="Unassembled WGS sequence"/>
</dbReference>
<name>A0A8J2BJX9_9BACT</name>
<dbReference type="AlphaFoldDB" id="A0A8J2BJX9"/>
<dbReference type="EMBL" id="CAJNOB010000008">
    <property type="protein sequence ID" value="CAF0694384.1"/>
    <property type="molecule type" value="Genomic_DNA"/>
</dbReference>
<organism evidence="1 2">
    <name type="scientific">Candidatus Methylacidithermus pantelleriae</name>
    <dbReference type="NCBI Taxonomy" id="2744239"/>
    <lineage>
        <taxon>Bacteria</taxon>
        <taxon>Pseudomonadati</taxon>
        <taxon>Verrucomicrobiota</taxon>
        <taxon>Methylacidiphilae</taxon>
        <taxon>Methylacidiphilales</taxon>
        <taxon>Methylacidiphilaceae</taxon>
        <taxon>Candidatus Methylacidithermus</taxon>
    </lineage>
</organism>
<sequence>MDLRGAVAEGVGTVGRIGEGATGDFMRGVYYGGKSVGIV</sequence>
<reference evidence="1" key="1">
    <citation type="submission" date="2021-02" db="EMBL/GenBank/DDBJ databases">
        <authorList>
            <person name="Cremers G."/>
            <person name="Picone N."/>
        </authorList>
    </citation>
    <scope>NUCLEOTIDE SEQUENCE</scope>
    <source>
        <strain evidence="1">PQ17</strain>
    </source>
</reference>
<protein>
    <submittedName>
        <fullName evidence="1">Uncharacterized protein</fullName>
    </submittedName>
</protein>
<evidence type="ECO:0000313" key="2">
    <source>
        <dbReference type="Proteomes" id="UP000663859"/>
    </source>
</evidence>
<evidence type="ECO:0000313" key="1">
    <source>
        <dbReference type="EMBL" id="CAF0694384.1"/>
    </source>
</evidence>
<accession>A0A8J2BJX9</accession>
<gene>
    <name evidence="1" type="ORF">MPNT_160035</name>
</gene>
<comment type="caution">
    <text evidence="1">The sequence shown here is derived from an EMBL/GenBank/DDBJ whole genome shotgun (WGS) entry which is preliminary data.</text>
</comment>